<reference evidence="1" key="1">
    <citation type="submission" date="2021-01" db="EMBL/GenBank/DDBJ databases">
        <title>Whole genome shotgun sequence of Planosporangium flavigriseum NBRC 105377.</title>
        <authorList>
            <person name="Komaki H."/>
            <person name="Tamura T."/>
        </authorList>
    </citation>
    <scope>NUCLEOTIDE SEQUENCE</scope>
    <source>
        <strain evidence="1">NBRC 105377</strain>
    </source>
</reference>
<comment type="caution">
    <text evidence="1">The sequence shown here is derived from an EMBL/GenBank/DDBJ whole genome shotgun (WGS) entry which is preliminary data.</text>
</comment>
<dbReference type="RefSeq" id="WP_373313975.1">
    <property type="nucleotide sequence ID" value="NZ_BONU01000027.1"/>
</dbReference>
<evidence type="ECO:0008006" key="3">
    <source>
        <dbReference type="Google" id="ProtNLM"/>
    </source>
</evidence>
<accession>A0A8J3PPL7</accession>
<dbReference type="InterPro" id="IPR026988">
    <property type="entry name" value="YaaC-like"/>
</dbReference>
<gene>
    <name evidence="1" type="ORF">Pfl04_35800</name>
</gene>
<name>A0A8J3PPL7_9ACTN</name>
<sequence>MYGQTWGDLGTTPPARAWQMLRSLRHNPPGWASKGARKATFDAALEQAEQLFTAAQLVTPAASPLLLFYGLSQAGRAVAAAVIGKEYSNQWQLKGHGITNSEANGLTPDTLASLTLQNQGSGSFTQLADILGAASLPTPLPLGDLWCLLPESTRFPLPGMGMAQPIHVSLAAYGVSDEHKTPARVPVPSALMNMVEPTDDPSGVAVNWNHKRAAVRQFLEQFPSLNGWEFTTPEGQPIDVLGYSTEVTQVRIEWRKRPDLSNDKELLRHTVGYRSGHLAFPAIGTDPRPPHPFLLWWAALYALSKLARYEPSLWVKLISVNSSPAAVAIEHILHEAIAVLPELIHRTICEVAASDR</sequence>
<dbReference type="Proteomes" id="UP000653674">
    <property type="component" value="Unassembled WGS sequence"/>
</dbReference>
<evidence type="ECO:0000313" key="1">
    <source>
        <dbReference type="EMBL" id="GIG75176.1"/>
    </source>
</evidence>
<dbReference type="EMBL" id="BONU01000027">
    <property type="protein sequence ID" value="GIG75176.1"/>
    <property type="molecule type" value="Genomic_DNA"/>
</dbReference>
<dbReference type="AlphaFoldDB" id="A0A8J3PPL7"/>
<proteinExistence type="predicted"/>
<protein>
    <recommendedName>
        <fullName evidence="3">YaaC-like Protein</fullName>
    </recommendedName>
</protein>
<organism evidence="1 2">
    <name type="scientific">Planosporangium flavigriseum</name>
    <dbReference type="NCBI Taxonomy" id="373681"/>
    <lineage>
        <taxon>Bacteria</taxon>
        <taxon>Bacillati</taxon>
        <taxon>Actinomycetota</taxon>
        <taxon>Actinomycetes</taxon>
        <taxon>Micromonosporales</taxon>
        <taxon>Micromonosporaceae</taxon>
        <taxon>Planosporangium</taxon>
    </lineage>
</organism>
<evidence type="ECO:0000313" key="2">
    <source>
        <dbReference type="Proteomes" id="UP000653674"/>
    </source>
</evidence>
<dbReference type="Pfam" id="PF14175">
    <property type="entry name" value="YaaC"/>
    <property type="match status" value="1"/>
</dbReference>
<keyword evidence="2" id="KW-1185">Reference proteome</keyword>